<feature type="transmembrane region" description="Helical" evidence="1">
    <location>
        <begin position="154"/>
        <end position="174"/>
    </location>
</feature>
<evidence type="ECO:0000313" key="2">
    <source>
        <dbReference type="EMBL" id="CAG9312989.1"/>
    </source>
</evidence>
<feature type="transmembrane region" description="Helical" evidence="1">
    <location>
        <begin position="71"/>
        <end position="91"/>
    </location>
</feature>
<organism evidence="2 3">
    <name type="scientific">Blepharisma stoltei</name>
    <dbReference type="NCBI Taxonomy" id="1481888"/>
    <lineage>
        <taxon>Eukaryota</taxon>
        <taxon>Sar</taxon>
        <taxon>Alveolata</taxon>
        <taxon>Ciliophora</taxon>
        <taxon>Postciliodesmatophora</taxon>
        <taxon>Heterotrichea</taxon>
        <taxon>Heterotrichida</taxon>
        <taxon>Blepharismidae</taxon>
        <taxon>Blepharisma</taxon>
    </lineage>
</organism>
<keyword evidence="1" id="KW-0472">Membrane</keyword>
<keyword evidence="3" id="KW-1185">Reference proteome</keyword>
<feature type="transmembrane region" description="Helical" evidence="1">
    <location>
        <begin position="6"/>
        <end position="28"/>
    </location>
</feature>
<name>A0AAU9IPA4_9CILI</name>
<protein>
    <submittedName>
        <fullName evidence="2">Uncharacterized protein</fullName>
    </submittedName>
</protein>
<accession>A0AAU9IPA4</accession>
<sequence>MSVNYRRLSFILFAILLSWANITCDILYAWRMQGAPLNDCLIAFLAIQPSIYLVYYWLYVTIPIICNEMSLPIYGIIISYLFQGPIFALIAEFKLMLTKAYYLTLVAGPESYGDRIKQDFLSHLIVHALFQSVPMGILQIVTNIDQGVWDEITIVSPIISLLMAATGFFSLTVFMKMNTGGLEWIQKKKKTTGVYTLSPLDADLTI</sequence>
<proteinExistence type="predicted"/>
<dbReference type="EMBL" id="CAJZBQ010000009">
    <property type="protein sequence ID" value="CAG9312989.1"/>
    <property type="molecule type" value="Genomic_DNA"/>
</dbReference>
<reference evidence="2" key="1">
    <citation type="submission" date="2021-09" db="EMBL/GenBank/DDBJ databases">
        <authorList>
            <consortium name="AG Swart"/>
            <person name="Singh M."/>
            <person name="Singh A."/>
            <person name="Seah K."/>
            <person name="Emmerich C."/>
        </authorList>
    </citation>
    <scope>NUCLEOTIDE SEQUENCE</scope>
    <source>
        <strain evidence="2">ATCC30299</strain>
    </source>
</reference>
<keyword evidence="1" id="KW-1133">Transmembrane helix</keyword>
<feature type="transmembrane region" description="Helical" evidence="1">
    <location>
        <begin position="40"/>
        <end position="59"/>
    </location>
</feature>
<dbReference type="Proteomes" id="UP001162131">
    <property type="component" value="Unassembled WGS sequence"/>
</dbReference>
<dbReference type="AlphaFoldDB" id="A0AAU9IPA4"/>
<comment type="caution">
    <text evidence="2">The sequence shown here is derived from an EMBL/GenBank/DDBJ whole genome shotgun (WGS) entry which is preliminary data.</text>
</comment>
<evidence type="ECO:0000256" key="1">
    <source>
        <dbReference type="SAM" id="Phobius"/>
    </source>
</evidence>
<gene>
    <name evidence="2" type="ORF">BSTOLATCC_MIC7780</name>
</gene>
<keyword evidence="1" id="KW-0812">Transmembrane</keyword>
<evidence type="ECO:0000313" key="3">
    <source>
        <dbReference type="Proteomes" id="UP001162131"/>
    </source>
</evidence>